<feature type="coiled-coil region" evidence="1">
    <location>
        <begin position="166"/>
        <end position="207"/>
    </location>
</feature>
<keyword evidence="1" id="KW-0175">Coiled coil</keyword>
<reference evidence="2" key="1">
    <citation type="submission" date="2022-02" db="EMBL/GenBank/DDBJ databases">
        <title>Towards deciphering the DNA virus diversity associated with rodent species in the families Cricetidae and Heteromyidae.</title>
        <authorList>
            <person name="Lund M."/>
            <person name="Larsen B.B."/>
            <person name="Gryseels S."/>
            <person name="Kraberger S."/>
            <person name="Rowsey D.M."/>
            <person name="Steger L."/>
            <person name="Yule K.M."/>
            <person name="Upham N.S."/>
            <person name="Worobey M."/>
            <person name="Van Doorslaer K."/>
            <person name="Varsani A."/>
        </authorList>
    </citation>
    <scope>NUCLEOTIDE SEQUENCE</scope>
    <source>
        <strain evidence="2">NeonRodF1_17</strain>
    </source>
</reference>
<accession>A0A976N329</accession>
<sequence>MGLLDVLSSIANPISSLVGGAINSIGASMTNDVNLKIARETNQLNRQMFDDQLAYNTDMWNKQNAYNDPSAQRKRLEDAGLNPLFFGLDGTGNASGWQSASPVPAVSATMMNPLSGLASGFSDMADSYLKSSQARGQDLDNIITDLTKGATIDSAFTQAEGFKFDNDLKQAEKERIAQEIEESINRIDEIQQRITNSVRALDQADRKLDIDEFEAFTDRYIAENEKHFQDETIKLQYKQLALGYYRAYIENKAVDNQIEVGNAQVSFIKEQTRGAKFANDMNDLNKADITLSSLYNRIILRNQALITGKEDAAFAFNMVISAGEMFSRYLNFPTGGSDVTESTHTYKFSR</sequence>
<name>A0A976N329_9VIRU</name>
<protein>
    <submittedName>
        <fullName evidence="2">DNA pilot protein</fullName>
    </submittedName>
</protein>
<evidence type="ECO:0000256" key="1">
    <source>
        <dbReference type="SAM" id="Coils"/>
    </source>
</evidence>
<proteinExistence type="predicted"/>
<evidence type="ECO:0000313" key="2">
    <source>
        <dbReference type="EMBL" id="UPW42021.1"/>
    </source>
</evidence>
<dbReference type="EMBL" id="OM869711">
    <property type="protein sequence ID" value="UPW42021.1"/>
    <property type="molecule type" value="Genomic_DNA"/>
</dbReference>
<organism evidence="2">
    <name type="scientific">Dipodfec virus RodF1_17</name>
    <dbReference type="NCBI Taxonomy" id="2929293"/>
    <lineage>
        <taxon>Viruses</taxon>
        <taxon>Monodnaviria</taxon>
        <taxon>Sangervirae</taxon>
        <taxon>Phixviricota</taxon>
        <taxon>Malgrandaviricetes</taxon>
        <taxon>Petitvirales</taxon>
        <taxon>Microviridae</taxon>
    </lineage>
</organism>